<accession>A0ABW8Z3S3</accession>
<evidence type="ECO:0000313" key="3">
    <source>
        <dbReference type="Proteomes" id="UP001629214"/>
    </source>
</evidence>
<dbReference type="RefSeq" id="WP_408165162.1">
    <property type="nucleotide sequence ID" value="NZ_JAQQFR010000001.1"/>
</dbReference>
<proteinExistence type="predicted"/>
<organism evidence="2 3">
    <name type="scientific">Herbaspirillum rhizosphaerae</name>
    <dbReference type="NCBI Taxonomy" id="346179"/>
    <lineage>
        <taxon>Bacteria</taxon>
        <taxon>Pseudomonadati</taxon>
        <taxon>Pseudomonadota</taxon>
        <taxon>Betaproteobacteria</taxon>
        <taxon>Burkholderiales</taxon>
        <taxon>Oxalobacteraceae</taxon>
        <taxon>Herbaspirillum</taxon>
    </lineage>
</organism>
<keyword evidence="3" id="KW-1185">Reference proteome</keyword>
<comment type="caution">
    <text evidence="2">The sequence shown here is derived from an EMBL/GenBank/DDBJ whole genome shotgun (WGS) entry which is preliminary data.</text>
</comment>
<dbReference type="Proteomes" id="UP001629214">
    <property type="component" value="Unassembled WGS sequence"/>
</dbReference>
<name>A0ABW8Z3S3_9BURK</name>
<evidence type="ECO:0000313" key="2">
    <source>
        <dbReference type="EMBL" id="MFL9877130.1"/>
    </source>
</evidence>
<feature type="signal peptide" evidence="1">
    <location>
        <begin position="1"/>
        <end position="21"/>
    </location>
</feature>
<protein>
    <submittedName>
        <fullName evidence="2">Uncharacterized protein</fullName>
    </submittedName>
</protein>
<gene>
    <name evidence="2" type="ORF">PQR63_01955</name>
</gene>
<keyword evidence="1" id="KW-0732">Signal</keyword>
<dbReference type="EMBL" id="JAQQFR010000001">
    <property type="protein sequence ID" value="MFL9877130.1"/>
    <property type="molecule type" value="Genomic_DNA"/>
</dbReference>
<sequence length="103" mass="11145">MKTVWLFLALAFIAVHQSAVATNTPCSGKKGGVSHCAGADFICNDGSVSGSKKVCSMSNQQRLMPLAKDDEDGCSCRSHRYCTGPRGGQFCYTDNGDKSYRRR</sequence>
<evidence type="ECO:0000256" key="1">
    <source>
        <dbReference type="SAM" id="SignalP"/>
    </source>
</evidence>
<reference evidence="2 3" key="1">
    <citation type="journal article" date="2024" name="Chem. Sci.">
        <title>Discovery of megapolipeptins by genome mining of a Burkholderiales bacteria collection.</title>
        <authorList>
            <person name="Paulo B.S."/>
            <person name="Recchia M.J.J."/>
            <person name="Lee S."/>
            <person name="Fergusson C.H."/>
            <person name="Romanowski S.B."/>
            <person name="Hernandez A."/>
            <person name="Krull N."/>
            <person name="Liu D.Y."/>
            <person name="Cavanagh H."/>
            <person name="Bos A."/>
            <person name="Gray C.A."/>
            <person name="Murphy B.T."/>
            <person name="Linington R.G."/>
            <person name="Eustaquio A.S."/>
        </authorList>
    </citation>
    <scope>NUCLEOTIDE SEQUENCE [LARGE SCALE GENOMIC DNA]</scope>
    <source>
        <strain evidence="2 3">RL21-008-BIB-B</strain>
    </source>
</reference>
<feature type="chain" id="PRO_5046402737" evidence="1">
    <location>
        <begin position="22"/>
        <end position="103"/>
    </location>
</feature>